<organism evidence="1 2">
    <name type="scientific">Trichophyton tonsurans (strain CBS 112818)</name>
    <name type="common">Scalp ringworm fungus</name>
    <dbReference type="NCBI Taxonomy" id="647933"/>
    <lineage>
        <taxon>Eukaryota</taxon>
        <taxon>Fungi</taxon>
        <taxon>Dikarya</taxon>
        <taxon>Ascomycota</taxon>
        <taxon>Pezizomycotina</taxon>
        <taxon>Eurotiomycetes</taxon>
        <taxon>Eurotiomycetidae</taxon>
        <taxon>Onygenales</taxon>
        <taxon>Arthrodermataceae</taxon>
        <taxon>Trichophyton</taxon>
    </lineage>
</organism>
<dbReference type="EMBL" id="GG698493">
    <property type="protein sequence ID" value="EGD96250.1"/>
    <property type="molecule type" value="Genomic_DNA"/>
</dbReference>
<gene>
    <name evidence="1" type="ORF">TESG_03701</name>
</gene>
<keyword evidence="2" id="KW-1185">Reference proteome</keyword>
<evidence type="ECO:0000313" key="1">
    <source>
        <dbReference type="EMBL" id="EGD96250.1"/>
    </source>
</evidence>
<reference evidence="2" key="1">
    <citation type="journal article" date="2012" name="MBio">
        <title>Comparative genome analysis of Trichophyton rubrum and related dermatophytes reveals candidate genes involved in infection.</title>
        <authorList>
            <person name="Martinez D.A."/>
            <person name="Oliver B.G."/>
            <person name="Graeser Y."/>
            <person name="Goldberg J.M."/>
            <person name="Li W."/>
            <person name="Martinez-Rossi N.M."/>
            <person name="Monod M."/>
            <person name="Shelest E."/>
            <person name="Barton R.C."/>
            <person name="Birch E."/>
            <person name="Brakhage A.A."/>
            <person name="Chen Z."/>
            <person name="Gurr S.J."/>
            <person name="Heiman D."/>
            <person name="Heitman J."/>
            <person name="Kosti I."/>
            <person name="Rossi A."/>
            <person name="Saif S."/>
            <person name="Samalova M."/>
            <person name="Saunders C.W."/>
            <person name="Shea T."/>
            <person name="Summerbell R.C."/>
            <person name="Xu J."/>
            <person name="Young S."/>
            <person name="Zeng Q."/>
            <person name="Birren B.W."/>
            <person name="Cuomo C.A."/>
            <person name="White T.C."/>
        </authorList>
    </citation>
    <scope>NUCLEOTIDE SEQUENCE [LARGE SCALE GENOMIC DNA]</scope>
    <source>
        <strain evidence="2">CBS 112818</strain>
    </source>
</reference>
<protein>
    <submittedName>
        <fullName evidence="1">Uncharacterized protein</fullName>
    </submittedName>
</protein>
<name>F2RY17_TRIT1</name>
<dbReference type="HOGENOM" id="CLU_1215550_0_0_1"/>
<sequence length="228" mass="25439">MYKTAQSVGRPGEPTAVICGTIHSGKVAGVTSIEAAAWRVGSQVQQLNSSHTHPQTQTVPQFPLHKKLTASVTRLSTTMAKKGGGGVVRPCPSRIGHLAIDRPLVVSRSMTPVYNNKNLFVIVSDGLAVRIQKYRPSPAHTEVYTYETRETNGWTRARADEDEGSAKGRPSRQTAIRFNPREEKFHSFLPKTLPDVGKSRAKNLWRRRCMCQVEEMLSRRDCGWRWTG</sequence>
<accession>F2RY17</accession>
<evidence type="ECO:0000313" key="2">
    <source>
        <dbReference type="Proteomes" id="UP000009172"/>
    </source>
</evidence>
<proteinExistence type="predicted"/>
<dbReference type="AlphaFoldDB" id="F2RY17"/>
<dbReference type="Proteomes" id="UP000009172">
    <property type="component" value="Unassembled WGS sequence"/>
</dbReference>